<gene>
    <name evidence="1" type="ORF">VNO77_25122</name>
</gene>
<organism evidence="1 2">
    <name type="scientific">Canavalia gladiata</name>
    <name type="common">Sword bean</name>
    <name type="synonym">Dolichos gladiatus</name>
    <dbReference type="NCBI Taxonomy" id="3824"/>
    <lineage>
        <taxon>Eukaryota</taxon>
        <taxon>Viridiplantae</taxon>
        <taxon>Streptophyta</taxon>
        <taxon>Embryophyta</taxon>
        <taxon>Tracheophyta</taxon>
        <taxon>Spermatophyta</taxon>
        <taxon>Magnoliopsida</taxon>
        <taxon>eudicotyledons</taxon>
        <taxon>Gunneridae</taxon>
        <taxon>Pentapetalae</taxon>
        <taxon>rosids</taxon>
        <taxon>fabids</taxon>
        <taxon>Fabales</taxon>
        <taxon>Fabaceae</taxon>
        <taxon>Papilionoideae</taxon>
        <taxon>50 kb inversion clade</taxon>
        <taxon>NPAAA clade</taxon>
        <taxon>indigoferoid/millettioid clade</taxon>
        <taxon>Phaseoleae</taxon>
        <taxon>Canavalia</taxon>
    </lineage>
</organism>
<reference evidence="1 2" key="1">
    <citation type="submission" date="2024-01" db="EMBL/GenBank/DDBJ databases">
        <title>The genomes of 5 underutilized Papilionoideae crops provide insights into root nodulation and disease resistanc.</title>
        <authorList>
            <person name="Jiang F."/>
        </authorList>
    </citation>
    <scope>NUCLEOTIDE SEQUENCE [LARGE SCALE GENOMIC DNA]</scope>
    <source>
        <strain evidence="1">LVBAO_FW01</strain>
        <tissue evidence="1">Leaves</tissue>
    </source>
</reference>
<evidence type="ECO:0000313" key="1">
    <source>
        <dbReference type="EMBL" id="KAK7330916.1"/>
    </source>
</evidence>
<evidence type="ECO:0000313" key="2">
    <source>
        <dbReference type="Proteomes" id="UP001367508"/>
    </source>
</evidence>
<name>A0AAN9L862_CANGL</name>
<keyword evidence="2" id="KW-1185">Reference proteome</keyword>
<comment type="caution">
    <text evidence="1">The sequence shown here is derived from an EMBL/GenBank/DDBJ whole genome shotgun (WGS) entry which is preliminary data.</text>
</comment>
<proteinExistence type="predicted"/>
<accession>A0AAN9L862</accession>
<protein>
    <submittedName>
        <fullName evidence="1">Uncharacterized protein</fullName>
    </submittedName>
</protein>
<dbReference type="Proteomes" id="UP001367508">
    <property type="component" value="Unassembled WGS sequence"/>
</dbReference>
<dbReference type="EMBL" id="JAYMYQ010000005">
    <property type="protein sequence ID" value="KAK7330916.1"/>
    <property type="molecule type" value="Genomic_DNA"/>
</dbReference>
<sequence length="107" mass="11978">MWQVHVYTSTSEWKANGKDSTPTRCSVHYQKRKRGNLNLSQILAKVTSTGSVPKVIHVFQANRKSRKTTALYDIQELVDINTATSLKQISCRGTIQLGTIPSFSVLL</sequence>
<dbReference type="AlphaFoldDB" id="A0AAN9L862"/>